<dbReference type="GO" id="GO:0003723">
    <property type="term" value="F:RNA binding"/>
    <property type="evidence" value="ECO:0007669"/>
    <property type="project" value="InterPro"/>
</dbReference>
<dbReference type="SMART" id="SM01012">
    <property type="entry name" value="ANTAR"/>
    <property type="match status" value="1"/>
</dbReference>
<dbReference type="Pfam" id="PF03861">
    <property type="entry name" value="ANTAR"/>
    <property type="match status" value="1"/>
</dbReference>
<name>A0A939C1I3_9ACTN</name>
<dbReference type="Proteomes" id="UP000663801">
    <property type="component" value="Unassembled WGS sequence"/>
</dbReference>
<keyword evidence="2" id="KW-0804">Transcription</keyword>
<dbReference type="AlphaFoldDB" id="A0A939C1I3"/>
<keyword evidence="5" id="KW-1185">Reference proteome</keyword>
<organism evidence="4 5">
    <name type="scientific">Nakamurella flavida</name>
    <dbReference type="NCBI Taxonomy" id="363630"/>
    <lineage>
        <taxon>Bacteria</taxon>
        <taxon>Bacillati</taxon>
        <taxon>Actinomycetota</taxon>
        <taxon>Actinomycetes</taxon>
        <taxon>Nakamurellales</taxon>
        <taxon>Nakamurellaceae</taxon>
        <taxon>Nakamurella</taxon>
    </lineage>
</organism>
<feature type="domain" description="ANTAR" evidence="3">
    <location>
        <begin position="195"/>
        <end position="256"/>
    </location>
</feature>
<dbReference type="Pfam" id="PF13185">
    <property type="entry name" value="GAF_2"/>
    <property type="match status" value="1"/>
</dbReference>
<keyword evidence="1" id="KW-0805">Transcription regulation</keyword>
<dbReference type="InterPro" id="IPR005561">
    <property type="entry name" value="ANTAR"/>
</dbReference>
<evidence type="ECO:0000256" key="1">
    <source>
        <dbReference type="ARBA" id="ARBA00023015"/>
    </source>
</evidence>
<evidence type="ECO:0000259" key="3">
    <source>
        <dbReference type="PROSITE" id="PS50921"/>
    </source>
</evidence>
<evidence type="ECO:0000313" key="5">
    <source>
        <dbReference type="Proteomes" id="UP000663801"/>
    </source>
</evidence>
<dbReference type="InterPro" id="IPR012074">
    <property type="entry name" value="GAF_ANTAR"/>
</dbReference>
<dbReference type="PIRSF" id="PIRSF036625">
    <property type="entry name" value="GAF_ANTAR"/>
    <property type="match status" value="1"/>
</dbReference>
<dbReference type="Gene3D" id="3.30.450.40">
    <property type="match status" value="1"/>
</dbReference>
<evidence type="ECO:0000256" key="2">
    <source>
        <dbReference type="ARBA" id="ARBA00023163"/>
    </source>
</evidence>
<dbReference type="InterPro" id="IPR036388">
    <property type="entry name" value="WH-like_DNA-bd_sf"/>
</dbReference>
<accession>A0A939C1I3</accession>
<protein>
    <submittedName>
        <fullName evidence="4">GAF and ANTAR domain-containing protein</fullName>
    </submittedName>
</protein>
<sequence length="261" mass="28660">MTGTEDADRWGGESDADRTGMSEEVLAALAAHPQDMADLVDALSPRVTDQESLLRLMQKVSVQAVRLLPDVRWAGVTAQFDGDPFTCAHTHHRVLVLDEEQYRGGDGPCLRALRSGRAVHADLDELHRRWPRMGATARAVGVRAVTAFPLRAGAIPAAALNLYCTSESASARLDVHLPTVLVEYLQRGLADFVAANPQKTSHVQLLQAIYAQTVIGRAQGVVMVRSAVDKDRALDELTQRARQRRLPLWRYADEVVNTVPD</sequence>
<dbReference type="InterPro" id="IPR029016">
    <property type="entry name" value="GAF-like_dom_sf"/>
</dbReference>
<comment type="caution">
    <text evidence="4">The sequence shown here is derived from an EMBL/GenBank/DDBJ whole genome shotgun (WGS) entry which is preliminary data.</text>
</comment>
<evidence type="ECO:0000313" key="4">
    <source>
        <dbReference type="EMBL" id="MBM9475006.1"/>
    </source>
</evidence>
<dbReference type="RefSeq" id="WP_205255164.1">
    <property type="nucleotide sequence ID" value="NZ_BAAAPV010000001.1"/>
</dbReference>
<dbReference type="PROSITE" id="PS50921">
    <property type="entry name" value="ANTAR"/>
    <property type="match status" value="1"/>
</dbReference>
<dbReference type="EMBL" id="JAERWL010000002">
    <property type="protein sequence ID" value="MBM9475006.1"/>
    <property type="molecule type" value="Genomic_DNA"/>
</dbReference>
<proteinExistence type="predicted"/>
<reference evidence="4" key="1">
    <citation type="submission" date="2021-01" db="EMBL/GenBank/DDBJ databases">
        <title>KCTC 19127 draft genome.</title>
        <authorList>
            <person name="An D."/>
        </authorList>
    </citation>
    <scope>NUCLEOTIDE SEQUENCE</scope>
    <source>
        <strain evidence="4">KCTC 19127</strain>
    </source>
</reference>
<dbReference type="InterPro" id="IPR003018">
    <property type="entry name" value="GAF"/>
</dbReference>
<dbReference type="SUPFAM" id="SSF55781">
    <property type="entry name" value="GAF domain-like"/>
    <property type="match status" value="1"/>
</dbReference>
<dbReference type="Gene3D" id="1.10.10.10">
    <property type="entry name" value="Winged helix-like DNA-binding domain superfamily/Winged helix DNA-binding domain"/>
    <property type="match status" value="1"/>
</dbReference>
<gene>
    <name evidence="4" type="ORF">JL107_00975</name>
</gene>